<evidence type="ECO:0000256" key="6">
    <source>
        <dbReference type="ARBA" id="ARBA00023163"/>
    </source>
</evidence>
<proteinExistence type="predicted"/>
<dbReference type="PANTHER" id="PTHR12619:SF32">
    <property type="entry name" value="RFX-TYPE WINGED-HELIX DOMAIN-CONTAINING PROTEIN"/>
    <property type="match status" value="1"/>
</dbReference>
<reference evidence="12" key="1">
    <citation type="submission" date="2023-01" db="EMBL/GenBank/DDBJ databases">
        <title>Genome assembly of the deep-sea coral Lophelia pertusa.</title>
        <authorList>
            <person name="Herrera S."/>
            <person name="Cordes E."/>
        </authorList>
    </citation>
    <scope>NUCLEOTIDE SEQUENCE</scope>
    <source>
        <strain evidence="12">USNM1676648</strain>
        <tissue evidence="12">Polyp</tissue>
    </source>
</reference>
<evidence type="ECO:0000256" key="4">
    <source>
        <dbReference type="ARBA" id="ARBA00023015"/>
    </source>
</evidence>
<dbReference type="InterPro" id="IPR036390">
    <property type="entry name" value="WH_DNA-bd_sf"/>
</dbReference>
<gene>
    <name evidence="12" type="ORF">OS493_007249</name>
</gene>
<dbReference type="PROSITE" id="PS51526">
    <property type="entry name" value="RFX_DBD"/>
    <property type="match status" value="1"/>
</dbReference>
<dbReference type="GO" id="GO:0005634">
    <property type="term" value="C:nucleus"/>
    <property type="evidence" value="ECO:0007669"/>
    <property type="project" value="UniProtKB-SubCell"/>
</dbReference>
<evidence type="ECO:0000256" key="2">
    <source>
        <dbReference type="ARBA" id="ARBA00022473"/>
    </source>
</evidence>
<evidence type="ECO:0000256" key="1">
    <source>
        <dbReference type="ARBA" id="ARBA00004123"/>
    </source>
</evidence>
<dbReference type="GO" id="GO:0030154">
    <property type="term" value="P:cell differentiation"/>
    <property type="evidence" value="ECO:0007669"/>
    <property type="project" value="UniProtKB-KW"/>
</dbReference>
<keyword evidence="3" id="KW-0221">Differentiation</keyword>
<dbReference type="GO" id="GO:0000981">
    <property type="term" value="F:DNA-binding transcription factor activity, RNA polymerase II-specific"/>
    <property type="evidence" value="ECO:0007669"/>
    <property type="project" value="TreeGrafter"/>
</dbReference>
<feature type="compositionally biased region" description="Basic and acidic residues" evidence="10">
    <location>
        <begin position="453"/>
        <end position="475"/>
    </location>
</feature>
<keyword evidence="6" id="KW-0804">Transcription</keyword>
<evidence type="ECO:0000256" key="3">
    <source>
        <dbReference type="ARBA" id="ARBA00022782"/>
    </source>
</evidence>
<dbReference type="GO" id="GO:0000978">
    <property type="term" value="F:RNA polymerase II cis-regulatory region sequence-specific DNA binding"/>
    <property type="evidence" value="ECO:0007669"/>
    <property type="project" value="TreeGrafter"/>
</dbReference>
<evidence type="ECO:0000256" key="10">
    <source>
        <dbReference type="SAM" id="MobiDB-lite"/>
    </source>
</evidence>
<dbReference type="AlphaFoldDB" id="A0A9W9ZG33"/>
<dbReference type="Pfam" id="PF02257">
    <property type="entry name" value="RFX_DNA_binding"/>
    <property type="match status" value="1"/>
</dbReference>
<accession>A0A9W9ZG33</accession>
<dbReference type="EMBL" id="MU826352">
    <property type="protein sequence ID" value="KAJ7380856.1"/>
    <property type="molecule type" value="Genomic_DNA"/>
</dbReference>
<dbReference type="InterPro" id="IPR003150">
    <property type="entry name" value="DNA-bd_RFX"/>
</dbReference>
<sequence length="764" mass="86193">MLEKKQRQIAQTLRWLGENYELKEGMCLPRCVMYTHYLDFCRKGKLCPAGPATFGKIIRQRFPKLTTRRLGTRGQSKYHYYGIVVKETSAYFHAGYSKKGLTRFSGMKGKGDVNSNHKKFSLSSKSGTLLPEFPNTKSVQLPAGVSIHKVETFIMMYRTHCQRMLDTVVSANFEGVQNFITHFWQGMPGHIISVLECPVVVDIVAICDSILYKVLTDVLIPSTIQDLPDSLREEITEFAENLLDWLDESLTEAPMALKEAKFEVARIFSQALKRQVCFVHLAQAARSALLSYEDVSQMLGDLRKIDFSQILSKSFFISGNSDIFYKTKTYVGELESLLSKQAPLEAYIEWLDSVVDRSVLKKSEENQDISFEDIARKFLAMWSFITARVLADLTLRSAPSFGVFHLIHTAFEEYVFLVVENQLIAEMDKKLNSSLETHIKRDNQTLVPSIESELDKPKENMQPERRQDKPKEPSRAKRQKTTTGFLPAAKQNIGKDKTSQQQFKKVHANVCPEDRHYITTSAPSVTFPSVEIYQTAPLNTQPRQIMHPTTPLNDPIPTSFTPLQQCRSSLQPLPMADLEPSREAANVPEINSFQGDFISAIDKAFFSSRVTLNADDYMGASWIQNDASNLTVLNPVNIQEHNHVNNGTMNYPGNGNYPVSYDNNMPALNVYPNAQTMATNPRPQDISYITPTKDDFGYVPSITNVYPRYNTPNYLYDPMRNAVQPNGSDIMGFNGLLNAPASSFGMDGIPVHDVQLNRLGIGTV</sequence>
<dbReference type="InterPro" id="IPR057321">
    <property type="entry name" value="RFX1-4/6/8-like_BCD"/>
</dbReference>
<dbReference type="Gene3D" id="1.10.10.10">
    <property type="entry name" value="Winged helix-like DNA-binding domain superfamily/Winged helix DNA-binding domain"/>
    <property type="match status" value="1"/>
</dbReference>
<protein>
    <recommendedName>
        <fullName evidence="8">DNA-binding protein RFX6</fullName>
    </recommendedName>
    <alternativeName>
        <fullName evidence="9">Regulatory factor X 6</fullName>
    </alternativeName>
</protein>
<dbReference type="SUPFAM" id="SSF46785">
    <property type="entry name" value="Winged helix' DNA-binding domain"/>
    <property type="match status" value="1"/>
</dbReference>
<comment type="caution">
    <text evidence="12">The sequence shown here is derived from an EMBL/GenBank/DDBJ whole genome shotgun (WGS) entry which is preliminary data.</text>
</comment>
<dbReference type="Pfam" id="PF25340">
    <property type="entry name" value="BCD_RFX"/>
    <property type="match status" value="1"/>
</dbReference>
<keyword evidence="5" id="KW-0238">DNA-binding</keyword>
<dbReference type="FunFam" id="1.10.10.10:FF:000211">
    <property type="entry name" value="Regulatory factor X, 6"/>
    <property type="match status" value="1"/>
</dbReference>
<feature type="region of interest" description="Disordered" evidence="10">
    <location>
        <begin position="446"/>
        <end position="501"/>
    </location>
</feature>
<evidence type="ECO:0000313" key="13">
    <source>
        <dbReference type="Proteomes" id="UP001163046"/>
    </source>
</evidence>
<evidence type="ECO:0000256" key="7">
    <source>
        <dbReference type="ARBA" id="ARBA00023242"/>
    </source>
</evidence>
<organism evidence="12 13">
    <name type="scientific">Desmophyllum pertusum</name>
    <dbReference type="NCBI Taxonomy" id="174260"/>
    <lineage>
        <taxon>Eukaryota</taxon>
        <taxon>Metazoa</taxon>
        <taxon>Cnidaria</taxon>
        <taxon>Anthozoa</taxon>
        <taxon>Hexacorallia</taxon>
        <taxon>Scleractinia</taxon>
        <taxon>Caryophylliina</taxon>
        <taxon>Caryophylliidae</taxon>
        <taxon>Desmophyllum</taxon>
    </lineage>
</organism>
<evidence type="ECO:0000256" key="9">
    <source>
        <dbReference type="ARBA" id="ARBA00077088"/>
    </source>
</evidence>
<keyword evidence="7" id="KW-0539">Nucleus</keyword>
<evidence type="ECO:0000256" key="8">
    <source>
        <dbReference type="ARBA" id="ARBA00072476"/>
    </source>
</evidence>
<keyword evidence="2" id="KW-0217">Developmental protein</keyword>
<evidence type="ECO:0000256" key="5">
    <source>
        <dbReference type="ARBA" id="ARBA00023125"/>
    </source>
</evidence>
<feature type="domain" description="RFX-type winged-helix" evidence="11">
    <location>
        <begin position="12"/>
        <end position="87"/>
    </location>
</feature>
<name>A0A9W9ZG33_9CNID</name>
<evidence type="ECO:0000313" key="12">
    <source>
        <dbReference type="EMBL" id="KAJ7380856.1"/>
    </source>
</evidence>
<dbReference type="OrthoDB" id="10056949at2759"/>
<keyword evidence="4" id="KW-0805">Transcription regulation</keyword>
<comment type="subcellular location">
    <subcellularLocation>
        <location evidence="1">Nucleus</location>
    </subcellularLocation>
</comment>
<dbReference type="Proteomes" id="UP001163046">
    <property type="component" value="Unassembled WGS sequence"/>
</dbReference>
<dbReference type="PANTHER" id="PTHR12619">
    <property type="entry name" value="RFX TRANSCRIPTION FACTOR FAMILY"/>
    <property type="match status" value="1"/>
</dbReference>
<keyword evidence="13" id="KW-1185">Reference proteome</keyword>
<dbReference type="InterPro" id="IPR039779">
    <property type="entry name" value="RFX-like"/>
</dbReference>
<dbReference type="InterPro" id="IPR036388">
    <property type="entry name" value="WH-like_DNA-bd_sf"/>
</dbReference>
<evidence type="ECO:0000259" key="11">
    <source>
        <dbReference type="PROSITE" id="PS51526"/>
    </source>
</evidence>